<dbReference type="EMBL" id="CDGJ01000032">
    <property type="protein sequence ID" value="CEJ06579.1"/>
    <property type="molecule type" value="Genomic_DNA"/>
</dbReference>
<dbReference type="Pfam" id="PF02579">
    <property type="entry name" value="Nitro_FeMo-Co"/>
    <property type="match status" value="1"/>
</dbReference>
<accession>A0A8S0Y279</accession>
<dbReference type="SUPFAM" id="SSF53146">
    <property type="entry name" value="Nitrogenase accessory factor-like"/>
    <property type="match status" value="1"/>
</dbReference>
<keyword evidence="4" id="KW-1185">Reference proteome</keyword>
<dbReference type="InterPro" id="IPR003731">
    <property type="entry name" value="Di-Nase_FeMo-co_biosynth"/>
</dbReference>
<dbReference type="PANTHER" id="PTHR42983">
    <property type="entry name" value="DINITROGENASE IRON-MOLYBDENUM COFACTOR PROTEIN-RELATED"/>
    <property type="match status" value="1"/>
</dbReference>
<evidence type="ECO:0000313" key="3">
    <source>
        <dbReference type="EMBL" id="CEJ06579.1"/>
    </source>
</evidence>
<dbReference type="KEGG" id="aacx:DEACI_1098"/>
<proteinExistence type="predicted"/>
<dbReference type="PANTHER" id="PTHR42983:SF1">
    <property type="entry name" value="IRON-MOLYBDENUM PROTEIN"/>
    <property type="match status" value="1"/>
</dbReference>
<dbReference type="Gene3D" id="3.30.420.130">
    <property type="entry name" value="Dinitrogenase iron-molybdenum cofactor biosynthesis domain"/>
    <property type="match status" value="1"/>
</dbReference>
<sequence length="118" mass="12349">MMSKRIAIPSNGELLDAHFGRAQAFTVFEVDGNQARQVEVLSAAGLEHQHEGLASMFKRNGIDVLVCGGIGGGMIDSLNYAGLDLVTGASGLTKDVAQSYAAGTLVSTGSVCQEHHHH</sequence>
<dbReference type="Proteomes" id="UP001071230">
    <property type="component" value="Unassembled WGS sequence"/>
</dbReference>
<evidence type="ECO:0000259" key="1">
    <source>
        <dbReference type="Pfam" id="PF02579"/>
    </source>
</evidence>
<reference evidence="3" key="1">
    <citation type="submission" date="2014-11" db="EMBL/GenBank/DDBJ databases">
        <authorList>
            <person name="Hornung B.V."/>
        </authorList>
    </citation>
    <scope>NUCLEOTIDE SEQUENCE</scope>
    <source>
        <strain evidence="3">INE</strain>
    </source>
</reference>
<dbReference type="EMBL" id="LR746496">
    <property type="protein sequence ID" value="CAA7600445.1"/>
    <property type="molecule type" value="Genomic_DNA"/>
</dbReference>
<gene>
    <name evidence="3" type="ORF">DEACI_1028</name>
    <name evidence="2" type="ORF">DEACI_1098</name>
</gene>
<name>A0A8S0Y279_9FIRM</name>
<organism evidence="2">
    <name type="scientific">Acididesulfobacillus acetoxydans</name>
    <dbReference type="NCBI Taxonomy" id="1561005"/>
    <lineage>
        <taxon>Bacteria</taxon>
        <taxon>Bacillati</taxon>
        <taxon>Bacillota</taxon>
        <taxon>Clostridia</taxon>
        <taxon>Eubacteriales</taxon>
        <taxon>Peptococcaceae</taxon>
        <taxon>Acididesulfobacillus</taxon>
    </lineage>
</organism>
<evidence type="ECO:0000313" key="2">
    <source>
        <dbReference type="EMBL" id="CAA7600445.1"/>
    </source>
</evidence>
<reference evidence="2" key="2">
    <citation type="submission" date="2020-01" db="EMBL/GenBank/DDBJ databases">
        <authorList>
            <person name="Hornung B."/>
        </authorList>
    </citation>
    <scope>NUCLEOTIDE SEQUENCE</scope>
    <source>
        <strain evidence="2">PacBioINE</strain>
    </source>
</reference>
<evidence type="ECO:0000313" key="4">
    <source>
        <dbReference type="Proteomes" id="UP001071230"/>
    </source>
</evidence>
<dbReference type="Proteomes" id="UP000836597">
    <property type="component" value="Chromosome"/>
</dbReference>
<feature type="domain" description="Dinitrogenase iron-molybdenum cofactor biosynthesis" evidence="1">
    <location>
        <begin position="12"/>
        <end position="101"/>
    </location>
</feature>
<dbReference type="InterPro" id="IPR036105">
    <property type="entry name" value="DiNase_FeMo-co_biosyn_sf"/>
</dbReference>
<protein>
    <submittedName>
        <fullName evidence="2 3">Dinitrogenase iron-molybdenum cofactor</fullName>
    </submittedName>
</protein>
<dbReference type="AlphaFoldDB" id="A0A8S0Y279"/>